<evidence type="ECO:0000256" key="4">
    <source>
        <dbReference type="ARBA" id="ARBA00022448"/>
    </source>
</evidence>
<feature type="coiled-coil region" evidence="9">
    <location>
        <begin position="57"/>
        <end position="84"/>
    </location>
</feature>
<keyword evidence="5" id="KW-0653">Protein transport</keyword>
<dbReference type="GO" id="GO:0017119">
    <property type="term" value="C:Golgi transport complex"/>
    <property type="evidence" value="ECO:0007669"/>
    <property type="project" value="TreeGrafter"/>
</dbReference>
<evidence type="ECO:0000256" key="2">
    <source>
        <dbReference type="ARBA" id="ARBA00007603"/>
    </source>
</evidence>
<dbReference type="GO" id="GO:0007030">
    <property type="term" value="P:Golgi organization"/>
    <property type="evidence" value="ECO:0007669"/>
    <property type="project" value="InterPro"/>
</dbReference>
<keyword evidence="9" id="KW-0175">Coiled coil</keyword>
<evidence type="ECO:0000313" key="12">
    <source>
        <dbReference type="EMBL" id="QIX02402.1"/>
    </source>
</evidence>
<keyword evidence="7" id="KW-0472">Membrane</keyword>
<gene>
    <name evidence="12" type="ORF">AMS68_007919</name>
</gene>
<sequence length="286" mass="31955">MSKFSLVSGSTTETGTPAYDVSPTYLTDEEEEDNLPYPKELQRSDFLKPDFDPQEYLSSLRNRHQALEDLRSDLRSRSQSLNQELLDLVNGNYEEFLSLGADLNGGEDKVEGVRVGLLGFTRDIEALRLVITSRETEFEKLLSEAKQIRHEVVLGRKLLDIEASIAALEAALSITGTEATEDDDILDGELDDEDTEVGDASLRKLMRRTENFAVLGAQMKAVGSQHPFLTTLEPRVHEIRKVLILDMSAALRQARSSQDAQDILCINRLFSDIGAEREAVQLLKAK</sequence>
<dbReference type="GO" id="GO:0000139">
    <property type="term" value="C:Golgi membrane"/>
    <property type="evidence" value="ECO:0007669"/>
    <property type="project" value="UniProtKB-SubCell"/>
</dbReference>
<evidence type="ECO:0000259" key="11">
    <source>
        <dbReference type="Pfam" id="PF06148"/>
    </source>
</evidence>
<dbReference type="OrthoDB" id="332281at2759"/>
<evidence type="ECO:0000256" key="5">
    <source>
        <dbReference type="ARBA" id="ARBA00022927"/>
    </source>
</evidence>
<protein>
    <recommendedName>
        <fullName evidence="3">Conserved oligomeric Golgi complex subunit 2</fullName>
    </recommendedName>
    <alternativeName>
        <fullName evidence="8">Component of oligomeric Golgi complex 2</fullName>
    </alternativeName>
</protein>
<evidence type="ECO:0000256" key="6">
    <source>
        <dbReference type="ARBA" id="ARBA00023034"/>
    </source>
</evidence>
<keyword evidence="6" id="KW-0333">Golgi apparatus</keyword>
<dbReference type="EMBL" id="CP051143">
    <property type="protein sequence ID" value="QIX02402.1"/>
    <property type="molecule type" value="Genomic_DNA"/>
</dbReference>
<feature type="region of interest" description="Disordered" evidence="10">
    <location>
        <begin position="1"/>
        <end position="45"/>
    </location>
</feature>
<dbReference type="PANTHER" id="PTHR12961:SF0">
    <property type="entry name" value="CONSERVED OLIGOMERIC GOLGI COMPLEX SUBUNIT 2"/>
    <property type="match status" value="1"/>
</dbReference>
<dbReference type="GO" id="GO:0006891">
    <property type="term" value="P:intra-Golgi vesicle-mediated transport"/>
    <property type="evidence" value="ECO:0007669"/>
    <property type="project" value="TreeGrafter"/>
</dbReference>
<dbReference type="Pfam" id="PF06148">
    <property type="entry name" value="COG2_N"/>
    <property type="match status" value="1"/>
</dbReference>
<dbReference type="AlphaFoldDB" id="A0A6H0Y5T5"/>
<feature type="domain" description="Conserved oligomeric Golgi complex subunit 2 N-terminal" evidence="11">
    <location>
        <begin position="41"/>
        <end position="114"/>
    </location>
</feature>
<evidence type="ECO:0000256" key="1">
    <source>
        <dbReference type="ARBA" id="ARBA00004395"/>
    </source>
</evidence>
<keyword evidence="13" id="KW-1185">Reference proteome</keyword>
<feature type="compositionally biased region" description="Polar residues" evidence="10">
    <location>
        <begin position="1"/>
        <end position="15"/>
    </location>
</feature>
<dbReference type="GO" id="GO:0015031">
    <property type="term" value="P:protein transport"/>
    <property type="evidence" value="ECO:0007669"/>
    <property type="project" value="UniProtKB-KW"/>
</dbReference>
<comment type="similarity">
    <text evidence="2">Belongs to the COG2 family.</text>
</comment>
<dbReference type="PANTHER" id="PTHR12961">
    <property type="entry name" value="CONSERVED OLIGOMERIC GOLGI COMPLEX COMPONENT 2"/>
    <property type="match status" value="1"/>
</dbReference>
<evidence type="ECO:0000256" key="10">
    <source>
        <dbReference type="SAM" id="MobiDB-lite"/>
    </source>
</evidence>
<evidence type="ECO:0000256" key="3">
    <source>
        <dbReference type="ARBA" id="ARBA00020977"/>
    </source>
</evidence>
<organism evidence="12 13">
    <name type="scientific">Peltaster fructicola</name>
    <dbReference type="NCBI Taxonomy" id="286661"/>
    <lineage>
        <taxon>Eukaryota</taxon>
        <taxon>Fungi</taxon>
        <taxon>Dikarya</taxon>
        <taxon>Ascomycota</taxon>
        <taxon>Pezizomycotina</taxon>
        <taxon>Dothideomycetes</taxon>
        <taxon>Dothideomycetes incertae sedis</taxon>
        <taxon>Peltaster</taxon>
    </lineage>
</organism>
<accession>A0A6H0Y5T5</accession>
<dbReference type="InterPro" id="IPR024602">
    <property type="entry name" value="COG_su2_N"/>
</dbReference>
<dbReference type="Proteomes" id="UP000503462">
    <property type="component" value="Chromosome 5"/>
</dbReference>
<evidence type="ECO:0000256" key="9">
    <source>
        <dbReference type="SAM" id="Coils"/>
    </source>
</evidence>
<comment type="subcellular location">
    <subcellularLocation>
        <location evidence="1">Golgi apparatus membrane</location>
        <topology evidence="1">Peripheral membrane protein</topology>
    </subcellularLocation>
</comment>
<name>A0A6H0Y5T5_9PEZI</name>
<evidence type="ECO:0000256" key="8">
    <source>
        <dbReference type="ARBA" id="ARBA00031344"/>
    </source>
</evidence>
<reference evidence="12 13" key="1">
    <citation type="journal article" date="2016" name="Sci. Rep.">
        <title>Peltaster fructicola genome reveals evolution from an invasive phytopathogen to an ectophytic parasite.</title>
        <authorList>
            <person name="Xu C."/>
            <person name="Chen H."/>
            <person name="Gleason M.L."/>
            <person name="Xu J.R."/>
            <person name="Liu H."/>
            <person name="Zhang R."/>
            <person name="Sun G."/>
        </authorList>
    </citation>
    <scope>NUCLEOTIDE SEQUENCE [LARGE SCALE GENOMIC DNA]</scope>
    <source>
        <strain evidence="12 13">LNHT1506</strain>
    </source>
</reference>
<evidence type="ECO:0000256" key="7">
    <source>
        <dbReference type="ARBA" id="ARBA00023136"/>
    </source>
</evidence>
<evidence type="ECO:0000313" key="13">
    <source>
        <dbReference type="Proteomes" id="UP000503462"/>
    </source>
</evidence>
<dbReference type="InterPro" id="IPR009316">
    <property type="entry name" value="COG2"/>
</dbReference>
<keyword evidence="4" id="KW-0813">Transport</keyword>
<proteinExistence type="inferred from homology"/>